<evidence type="ECO:0000313" key="1">
    <source>
        <dbReference type="EMBL" id="MFC6177658.1"/>
    </source>
</evidence>
<comment type="caution">
    <text evidence="1">The sequence shown here is derived from an EMBL/GenBank/DDBJ whole genome shotgun (WGS) entry which is preliminary data.</text>
</comment>
<dbReference type="RefSeq" id="WP_137612064.1">
    <property type="nucleotide sequence ID" value="NZ_BJDF01000017.1"/>
</dbReference>
<protein>
    <submittedName>
        <fullName evidence="1">Uncharacterized protein</fullName>
    </submittedName>
</protein>
<keyword evidence="2" id="KW-1185">Reference proteome</keyword>
<organism evidence="1 2">
    <name type="scientific">Companilactobacillus huachuanensis</name>
    <dbReference type="NCBI Taxonomy" id="2559914"/>
    <lineage>
        <taxon>Bacteria</taxon>
        <taxon>Bacillati</taxon>
        <taxon>Bacillota</taxon>
        <taxon>Bacilli</taxon>
        <taxon>Lactobacillales</taxon>
        <taxon>Lactobacillaceae</taxon>
        <taxon>Companilactobacillus</taxon>
    </lineage>
</organism>
<dbReference type="EMBL" id="JBHSSF010000041">
    <property type="protein sequence ID" value="MFC6177658.1"/>
    <property type="molecule type" value="Genomic_DNA"/>
</dbReference>
<proteinExistence type="predicted"/>
<reference evidence="2" key="1">
    <citation type="journal article" date="2019" name="Int. J. Syst. Evol. Microbiol.">
        <title>The Global Catalogue of Microorganisms (GCM) 10K type strain sequencing project: providing services to taxonomists for standard genome sequencing and annotation.</title>
        <authorList>
            <consortium name="The Broad Institute Genomics Platform"/>
            <consortium name="The Broad Institute Genome Sequencing Center for Infectious Disease"/>
            <person name="Wu L."/>
            <person name="Ma J."/>
        </authorList>
    </citation>
    <scope>NUCLEOTIDE SEQUENCE [LARGE SCALE GENOMIC DNA]</scope>
    <source>
        <strain evidence="2">CCM 8927</strain>
    </source>
</reference>
<name>A0ABW1RQF0_9LACO</name>
<evidence type="ECO:0000313" key="2">
    <source>
        <dbReference type="Proteomes" id="UP001596288"/>
    </source>
</evidence>
<dbReference type="Proteomes" id="UP001596288">
    <property type="component" value="Unassembled WGS sequence"/>
</dbReference>
<accession>A0ABW1RQF0</accession>
<gene>
    <name evidence="1" type="ORF">ACFQAV_12645</name>
</gene>
<sequence>MDAKRFVVLKDSSLTDFLLSPINYERQSTVPPRKFKEGLRPSPYEYEMDGIDNEYPGRDYFLHHKVIDHQELDDNVKYSKVYSGFEDDFVTLSSELPVPTILRCWAKTFIDTDADKKVPFKISTPGGMKIWVNGKLEVTYKNYTRNTTKSENIELSLDKGTNEIVVYFDDLGERDVDFIFSMVNLGNYTLNGHLPLSYDASVLVNAQNTLSSIYFLSDYYDEGDIKFFTDSDEANKLRIRFNPPTEDPYSDMQSGDITEFKHGDREIDIKTGKHNYVLGNTFDFQFASLTNVEFGLKMPDDSWVTRIVTLTVYNTQNYQSVITAKTIKDRKEQALEYYSKQDLDDINVAMTKMYLGKKLKYEDGHKLPFELESALNLVNSHGDCADFILAPLLMFLTKYPDRVPQEIKDTLKETSLKFRYWIDEPGNDVMWYFSENHAFLFHIARYLAGHLYPNEKFEVSGHTGQQQYELGKKQIEDWFDEFFEYGLAEWNSLTYMPIDLIGLFVLYNSAPDKNIKDLAKKGLDFCFQIIAMNSFGKNYASTYGRVYEHNLKNIALSEIASLSKVAFDIGCFNDALRDVVPFALSDYEPNPKLASLFEPEEPLHFEYIQGVNKAHSYIYKTSEYAMAAVINYKVGLHGVQQHNMNVALKGMLNNIWINNPGERKFSGDHKPSYWAGNNREPQINQYKNYQFMSYELTEDDLQFIHMYYPYWEFDEEIIGEHYVAFRKGNAAGFVHFSNSIKKTEFGPETNREFISDGSKHFVFITCFTVDGKLPTESELLNRFKVDDTNREVEADGHKFRVETEKLFVDDKEVPTNTAKYLKTGDFVE</sequence>